<feature type="compositionally biased region" description="Low complexity" evidence="1">
    <location>
        <begin position="866"/>
        <end position="879"/>
    </location>
</feature>
<dbReference type="AlphaFoldDB" id="A0A409WPH1"/>
<evidence type="ECO:0000256" key="2">
    <source>
        <dbReference type="SAM" id="Phobius"/>
    </source>
</evidence>
<protein>
    <recommendedName>
        <fullName evidence="3">DUF6535 domain-containing protein</fullName>
    </recommendedName>
</protein>
<feature type="transmembrane region" description="Helical" evidence="2">
    <location>
        <begin position="221"/>
        <end position="239"/>
    </location>
</feature>
<dbReference type="Proteomes" id="UP000283269">
    <property type="component" value="Unassembled WGS sequence"/>
</dbReference>
<accession>A0A409WPH1</accession>
<feature type="region of interest" description="Disordered" evidence="1">
    <location>
        <begin position="828"/>
        <end position="851"/>
    </location>
</feature>
<feature type="compositionally biased region" description="Polar residues" evidence="1">
    <location>
        <begin position="840"/>
        <end position="851"/>
    </location>
</feature>
<evidence type="ECO:0000259" key="3">
    <source>
        <dbReference type="Pfam" id="PF20153"/>
    </source>
</evidence>
<dbReference type="STRING" id="93625.A0A409WPH1"/>
<feature type="compositionally biased region" description="Basic and acidic residues" evidence="1">
    <location>
        <begin position="18"/>
        <end position="29"/>
    </location>
</feature>
<evidence type="ECO:0000313" key="5">
    <source>
        <dbReference type="Proteomes" id="UP000283269"/>
    </source>
</evidence>
<feature type="domain" description="DUF6535" evidence="3">
    <location>
        <begin position="41"/>
        <end position="214"/>
    </location>
</feature>
<gene>
    <name evidence="4" type="ORF">CVT25_001722</name>
</gene>
<keyword evidence="2" id="KW-0472">Membrane</keyword>
<dbReference type="InterPro" id="IPR045338">
    <property type="entry name" value="DUF6535"/>
</dbReference>
<feature type="compositionally biased region" description="Polar residues" evidence="1">
    <location>
        <begin position="900"/>
        <end position="913"/>
    </location>
</feature>
<evidence type="ECO:0000256" key="1">
    <source>
        <dbReference type="SAM" id="MobiDB-lite"/>
    </source>
</evidence>
<proteinExistence type="predicted"/>
<reference evidence="4 5" key="1">
    <citation type="journal article" date="2018" name="Evol. Lett.">
        <title>Horizontal gene cluster transfer increased hallucinogenic mushroom diversity.</title>
        <authorList>
            <person name="Reynolds H.T."/>
            <person name="Vijayakumar V."/>
            <person name="Gluck-Thaler E."/>
            <person name="Korotkin H.B."/>
            <person name="Matheny P.B."/>
            <person name="Slot J.C."/>
        </authorList>
    </citation>
    <scope>NUCLEOTIDE SEQUENCE [LARGE SCALE GENOMIC DNA]</scope>
    <source>
        <strain evidence="4 5">2631</strain>
    </source>
</reference>
<keyword evidence="5" id="KW-1185">Reference proteome</keyword>
<feature type="transmembrane region" description="Helical" evidence="2">
    <location>
        <begin position="191"/>
        <end position="214"/>
    </location>
</feature>
<feature type="region of interest" description="Disordered" evidence="1">
    <location>
        <begin position="714"/>
        <end position="736"/>
    </location>
</feature>
<dbReference type="Pfam" id="PF20153">
    <property type="entry name" value="DUF6535"/>
    <property type="match status" value="1"/>
</dbReference>
<evidence type="ECO:0000313" key="4">
    <source>
        <dbReference type="EMBL" id="PPQ80414.1"/>
    </source>
</evidence>
<dbReference type="OrthoDB" id="3235960at2759"/>
<keyword evidence="2" id="KW-0812">Transmembrane</keyword>
<keyword evidence="2" id="KW-1133">Transmembrane helix</keyword>
<dbReference type="EMBL" id="NHYD01003331">
    <property type="protein sequence ID" value="PPQ80414.1"/>
    <property type="molecule type" value="Genomic_DNA"/>
</dbReference>
<feature type="region of interest" description="Disordered" evidence="1">
    <location>
        <begin position="865"/>
        <end position="913"/>
    </location>
</feature>
<comment type="caution">
    <text evidence="4">The sequence shown here is derived from an EMBL/GenBank/DDBJ whole genome shotgun (WGS) entry which is preliminary data.</text>
</comment>
<name>A0A409WPH1_PSICY</name>
<organism evidence="4 5">
    <name type="scientific">Psilocybe cyanescens</name>
    <dbReference type="NCBI Taxonomy" id="93625"/>
    <lineage>
        <taxon>Eukaryota</taxon>
        <taxon>Fungi</taxon>
        <taxon>Dikarya</taxon>
        <taxon>Basidiomycota</taxon>
        <taxon>Agaricomycotina</taxon>
        <taxon>Agaricomycetes</taxon>
        <taxon>Agaricomycetidae</taxon>
        <taxon>Agaricales</taxon>
        <taxon>Agaricineae</taxon>
        <taxon>Strophariaceae</taxon>
        <taxon>Psilocybe</taxon>
    </lineage>
</organism>
<sequence length="913" mass="103749">MSSRTREGFLSPNDDSQEDGRPWDLKDEFKYAPKRPEGDPWKILLDPLLEREKKRCDSWNTEIQNLLIFAGLFSGLVTAFIIESYKFLQPDPDNDIVAFLAHIAERLDNPSNQTSAIKPPSSTFLATHAAVRVNIFWFISLILSLTVILSGIIAMQWLREHQAYTGQSSKDMIAILNMRVESLEKWHVKDIITTFPLVLAVALVLFFAGIIDFLHVLGNKTLLVSVATVITITLILLVSSTTVPSLQCTFLYIWLGHQEPPSPCPYKSPQSGFFHGVCYYISTFLSRRRSRYFISLGNWLRNLSQLNTRNKHALLYLTDTWSKKTWAEVDLCWLSIREACLFPHEQEGYYEFLDRNGIAPLFDITKTFQGVINGVKLSNDILSAVYHCFHEISTPFVSRDHPKRKAPTQRDELDLTFEMIRWRNDFLHSLIHSEDNENALAVDFLPLSPDKDARKKFHSNNYILHHHNLFAFIDRLISQYPTEFSDHRIEIGIRLGSALYNRWYETGHTREQCLPSYLRGEIFDQLPVFQQYAYTLSAFFEGAAHPDQPIDISSNGLLVHRDTAEFLEKAAWDTYRVIAAHNLSKHPPGDRRKALKIFRCLLDKISSFMSVSRLNPSIPANPIHLLYFCAIYIRRLNSLRFHAGPLMDQQAIGMLEETMAIMRTCKINLLDTGGDQTKDVKGWLGGIDRFGSVSRFSPEWWCFLDGKHDEYSKDSEASASHHVKRRPTPAPMFPKPMIPMGGLRVPANSVMLHPPDHVVASDSVNSVYSDESYASTSADSPITNGYSSFASSPKLDENVQPLDLSPIIPHSISSLKKDDRNSAHLHFSSSLPTQHAPRSPLQQGDTPVESTPRNEIEMETLHHALRSGLTSTSRTSPPGARRLSMLQPIQYPEPVHDRNTALSDNPYDSSTQK</sequence>
<feature type="transmembrane region" description="Helical" evidence="2">
    <location>
        <begin position="135"/>
        <end position="158"/>
    </location>
</feature>
<feature type="region of interest" description="Disordered" evidence="1">
    <location>
        <begin position="1"/>
        <end position="29"/>
    </location>
</feature>
<dbReference type="InParanoid" id="A0A409WPH1"/>